<gene>
    <name evidence="1" type="primary">DODA_1</name>
    <name evidence="1" type="ORF">Bhyg_04291</name>
</gene>
<dbReference type="EMBL" id="WJQU01000001">
    <property type="protein sequence ID" value="KAJ6649058.1"/>
    <property type="molecule type" value="Genomic_DNA"/>
</dbReference>
<proteinExistence type="predicted"/>
<keyword evidence="2" id="KW-1185">Reference proteome</keyword>
<dbReference type="InterPro" id="IPR023389">
    <property type="entry name" value="DOPA-like_sf"/>
</dbReference>
<dbReference type="PANTHER" id="PTHR36423:SF2">
    <property type="entry name" value="AFR070WP"/>
    <property type="match status" value="1"/>
</dbReference>
<name>A0A9Q0S9H1_9DIPT</name>
<dbReference type="PANTHER" id="PTHR36423">
    <property type="entry name" value="AFR070WP"/>
    <property type="match status" value="1"/>
</dbReference>
<evidence type="ECO:0000313" key="2">
    <source>
        <dbReference type="Proteomes" id="UP001151699"/>
    </source>
</evidence>
<reference evidence="1" key="1">
    <citation type="submission" date="2022-07" db="EMBL/GenBank/DDBJ databases">
        <authorList>
            <person name="Trinca V."/>
            <person name="Uliana J.V.C."/>
            <person name="Torres T.T."/>
            <person name="Ward R.J."/>
            <person name="Monesi N."/>
        </authorList>
    </citation>
    <scope>NUCLEOTIDE SEQUENCE</scope>
    <source>
        <strain evidence="1">HSMRA1968</strain>
        <tissue evidence="1">Whole embryos</tissue>
    </source>
</reference>
<protein>
    <submittedName>
        <fullName evidence="1">DOPA 4,5-dioxygenase</fullName>
    </submittedName>
</protein>
<evidence type="ECO:0000313" key="1">
    <source>
        <dbReference type="EMBL" id="KAJ6649058.1"/>
    </source>
</evidence>
<dbReference type="Pfam" id="PF08883">
    <property type="entry name" value="DOPA_dioxygen"/>
    <property type="match status" value="1"/>
</dbReference>
<sequence length="273" mass="31220">METFSDETVNSTSTKSDESFLEYHFHTYFHVDDPKEVAHAIKLRNEIIANCVQKKIVAIPLHYNYDADNPLLEYNNDTTGLNMQPVGPHPIGSFETWVPVEYFSKAYEWFLQNRGPLSIFIHPLTKQELVDHTKRIVFMGSSYTLNTASLRELIPNFTSQYPNQSNDLIQYDDDLESSYFRRRPTSCLNTGDAKRYTWMPADEEAVRLEGPRSICPDEYDDRGPYVVGSYPPRSYLSQSSEHLARVYRCPAHVGLPPPPPPPVLADGITNAPR</sequence>
<dbReference type="Proteomes" id="UP001151699">
    <property type="component" value="Chromosome A"/>
</dbReference>
<dbReference type="OrthoDB" id="9970095at2759"/>
<dbReference type="SUPFAM" id="SSF143410">
    <property type="entry name" value="DOPA-like"/>
    <property type="match status" value="1"/>
</dbReference>
<dbReference type="Gene3D" id="3.30.70.1240">
    <property type="entry name" value="DOPA-like domains"/>
    <property type="match status" value="1"/>
</dbReference>
<comment type="caution">
    <text evidence="1">The sequence shown here is derived from an EMBL/GenBank/DDBJ whole genome shotgun (WGS) entry which is preliminary data.</text>
</comment>
<accession>A0A9Q0S9H1</accession>
<dbReference type="InterPro" id="IPR014980">
    <property type="entry name" value="DOPA_dioxygen"/>
</dbReference>
<dbReference type="AlphaFoldDB" id="A0A9Q0S9H1"/>
<organism evidence="1 2">
    <name type="scientific">Pseudolycoriella hygida</name>
    <dbReference type="NCBI Taxonomy" id="35572"/>
    <lineage>
        <taxon>Eukaryota</taxon>
        <taxon>Metazoa</taxon>
        <taxon>Ecdysozoa</taxon>
        <taxon>Arthropoda</taxon>
        <taxon>Hexapoda</taxon>
        <taxon>Insecta</taxon>
        <taxon>Pterygota</taxon>
        <taxon>Neoptera</taxon>
        <taxon>Endopterygota</taxon>
        <taxon>Diptera</taxon>
        <taxon>Nematocera</taxon>
        <taxon>Sciaroidea</taxon>
        <taxon>Sciaridae</taxon>
        <taxon>Pseudolycoriella</taxon>
    </lineage>
</organism>